<gene>
    <name evidence="2" type="ORF">SCF082_LOCUS28202</name>
</gene>
<evidence type="ECO:0000313" key="2">
    <source>
        <dbReference type="EMBL" id="CAK9051351.1"/>
    </source>
</evidence>
<accession>A0ABP0MJK4</accession>
<feature type="repeat" description="PPR" evidence="1">
    <location>
        <begin position="68"/>
        <end position="102"/>
    </location>
</feature>
<evidence type="ECO:0000256" key="1">
    <source>
        <dbReference type="PROSITE-ProRule" id="PRU00708"/>
    </source>
</evidence>
<dbReference type="PANTHER" id="PTHR47938">
    <property type="entry name" value="RESPIRATORY COMPLEX I CHAPERONE (CIA84), PUTATIVE (AFU_ORTHOLOGUE AFUA_2G06020)-RELATED"/>
    <property type="match status" value="1"/>
</dbReference>
<name>A0ABP0MJK4_9DINO</name>
<reference evidence="2 3" key="1">
    <citation type="submission" date="2024-02" db="EMBL/GenBank/DDBJ databases">
        <authorList>
            <person name="Chen Y."/>
            <person name="Shah S."/>
            <person name="Dougan E. K."/>
            <person name="Thang M."/>
            <person name="Chan C."/>
        </authorList>
    </citation>
    <scope>NUCLEOTIDE SEQUENCE [LARGE SCALE GENOMIC DNA]</scope>
</reference>
<dbReference type="PROSITE" id="PS51375">
    <property type="entry name" value="PPR"/>
    <property type="match status" value="3"/>
</dbReference>
<dbReference type="Pfam" id="PF13041">
    <property type="entry name" value="PPR_2"/>
    <property type="match status" value="1"/>
</dbReference>
<comment type="caution">
    <text evidence="2">The sequence shown here is derived from an EMBL/GenBank/DDBJ whole genome shotgun (WGS) entry which is preliminary data.</text>
</comment>
<dbReference type="Proteomes" id="UP001642464">
    <property type="component" value="Unassembled WGS sequence"/>
</dbReference>
<dbReference type="Gene3D" id="1.25.40.10">
    <property type="entry name" value="Tetratricopeptide repeat domain"/>
    <property type="match status" value="1"/>
</dbReference>
<sequence>VEYGLVIQRWAQQGDADHATSLLHRMRATTAPDVRSFNAALHACAKASEGAQALSLLDELLRSRLAPTEVTFNSVLHSCARCGDVARAQHLLQEMSQRRLSPDAISYNSAISACAKANDARTARELLHQMPRALVDLVSFNSALYASIRAG</sequence>
<protein>
    <submittedName>
        <fullName evidence="2">Chloroplastic</fullName>
    </submittedName>
</protein>
<dbReference type="NCBIfam" id="TIGR00756">
    <property type="entry name" value="PPR"/>
    <property type="match status" value="3"/>
</dbReference>
<feature type="non-terminal residue" evidence="2">
    <location>
        <position position="151"/>
    </location>
</feature>
<proteinExistence type="predicted"/>
<dbReference type="InterPro" id="IPR002885">
    <property type="entry name" value="PPR_rpt"/>
</dbReference>
<feature type="repeat" description="PPR" evidence="1">
    <location>
        <begin position="33"/>
        <end position="67"/>
    </location>
</feature>
<dbReference type="EMBL" id="CAXAMM010022201">
    <property type="protein sequence ID" value="CAK9051351.1"/>
    <property type="molecule type" value="Genomic_DNA"/>
</dbReference>
<keyword evidence="3" id="KW-1185">Reference proteome</keyword>
<dbReference type="InterPro" id="IPR011990">
    <property type="entry name" value="TPR-like_helical_dom_sf"/>
</dbReference>
<evidence type="ECO:0000313" key="3">
    <source>
        <dbReference type="Proteomes" id="UP001642464"/>
    </source>
</evidence>
<organism evidence="2 3">
    <name type="scientific">Durusdinium trenchii</name>
    <dbReference type="NCBI Taxonomy" id="1381693"/>
    <lineage>
        <taxon>Eukaryota</taxon>
        <taxon>Sar</taxon>
        <taxon>Alveolata</taxon>
        <taxon>Dinophyceae</taxon>
        <taxon>Suessiales</taxon>
        <taxon>Symbiodiniaceae</taxon>
        <taxon>Durusdinium</taxon>
    </lineage>
</organism>
<feature type="repeat" description="PPR" evidence="1">
    <location>
        <begin position="103"/>
        <end position="137"/>
    </location>
</feature>
<dbReference type="Pfam" id="PF01535">
    <property type="entry name" value="PPR"/>
    <property type="match status" value="2"/>
</dbReference>
<feature type="non-terminal residue" evidence="2">
    <location>
        <position position="1"/>
    </location>
</feature>
<dbReference type="PANTHER" id="PTHR47938:SF35">
    <property type="entry name" value="PENTATRICOPEPTIDE REPEAT-CONTAINING PROTEIN 4, MITOCHONDRIAL-RELATED"/>
    <property type="match status" value="1"/>
</dbReference>